<proteinExistence type="predicted"/>
<evidence type="ECO:0000313" key="2">
    <source>
        <dbReference type="EMBL" id="RKP11933.1"/>
    </source>
</evidence>
<keyword evidence="3" id="KW-1185">Reference proteome</keyword>
<sequence length="212" mass="23506">MSLTIQVLLGVLFASMVMGDTTNAAMPMLHVPGSPLKLPGLNEYVPGWNNITDGVYIIKSVYKPDTYDCLTVEDNTLALTVSSCIGDFGNDAQRFNVVTTNDGQFVQLQSYKHRNEGKSCITGDPKPDQTGVRLDQCYHTNILYGAAPSYWTLPFGGMDNAMNHYTRFMVGARSLNFLSYHPDHGVYSFGGELNVTDSTYQSYWAVVPAYNW</sequence>
<reference evidence="3" key="1">
    <citation type="journal article" date="2018" name="Nat. Microbiol.">
        <title>Leveraging single-cell genomics to expand the fungal tree of life.</title>
        <authorList>
            <person name="Ahrendt S.R."/>
            <person name="Quandt C.A."/>
            <person name="Ciobanu D."/>
            <person name="Clum A."/>
            <person name="Salamov A."/>
            <person name="Andreopoulos B."/>
            <person name="Cheng J.F."/>
            <person name="Woyke T."/>
            <person name="Pelin A."/>
            <person name="Henrissat B."/>
            <person name="Reynolds N.K."/>
            <person name="Benny G.L."/>
            <person name="Smith M.E."/>
            <person name="James T.Y."/>
            <person name="Grigoriev I.V."/>
        </authorList>
    </citation>
    <scope>NUCLEOTIDE SEQUENCE [LARGE SCALE GENOMIC DNA]</scope>
</reference>
<keyword evidence="1" id="KW-0732">Signal</keyword>
<dbReference type="OrthoDB" id="10365999at2759"/>
<accession>A0A4P9XZM5</accession>
<dbReference type="EMBL" id="KZ988569">
    <property type="protein sequence ID" value="RKP11933.1"/>
    <property type="molecule type" value="Genomic_DNA"/>
</dbReference>
<dbReference type="PROSITE" id="PS50231">
    <property type="entry name" value="RICIN_B_LECTIN"/>
    <property type="match status" value="1"/>
</dbReference>
<name>A0A4P9XZM5_9FUNG</name>
<protein>
    <submittedName>
        <fullName evidence="2">Uncharacterized protein</fullName>
    </submittedName>
</protein>
<dbReference type="Proteomes" id="UP000267251">
    <property type="component" value="Unassembled WGS sequence"/>
</dbReference>
<evidence type="ECO:0000256" key="1">
    <source>
        <dbReference type="SAM" id="SignalP"/>
    </source>
</evidence>
<feature type="chain" id="PRO_5020417594" evidence="1">
    <location>
        <begin position="20"/>
        <end position="212"/>
    </location>
</feature>
<dbReference type="AlphaFoldDB" id="A0A4P9XZM5"/>
<organism evidence="2 3">
    <name type="scientific">Piptocephalis cylindrospora</name>
    <dbReference type="NCBI Taxonomy" id="1907219"/>
    <lineage>
        <taxon>Eukaryota</taxon>
        <taxon>Fungi</taxon>
        <taxon>Fungi incertae sedis</taxon>
        <taxon>Zoopagomycota</taxon>
        <taxon>Zoopagomycotina</taxon>
        <taxon>Zoopagomycetes</taxon>
        <taxon>Zoopagales</taxon>
        <taxon>Piptocephalidaceae</taxon>
        <taxon>Piptocephalis</taxon>
    </lineage>
</organism>
<evidence type="ECO:0000313" key="3">
    <source>
        <dbReference type="Proteomes" id="UP000267251"/>
    </source>
</evidence>
<gene>
    <name evidence="2" type="ORF">BJ684DRAFT_17529</name>
</gene>
<feature type="signal peptide" evidence="1">
    <location>
        <begin position="1"/>
        <end position="19"/>
    </location>
</feature>